<keyword evidence="15 23" id="KW-0067">ATP-binding</keyword>
<protein>
    <recommendedName>
        <fullName evidence="25">Protein kinase domain-containing protein</fullName>
    </recommendedName>
</protein>
<keyword evidence="4" id="KW-1003">Cell membrane</keyword>
<dbReference type="FunFam" id="3.30.200.20:FF:000517">
    <property type="entry name" value="probable LRR receptor-like serine/threonine-protein kinase At1g34110"/>
    <property type="match status" value="1"/>
</dbReference>
<dbReference type="InterPro" id="IPR011009">
    <property type="entry name" value="Kinase-like_dom_sf"/>
</dbReference>
<comment type="similarity">
    <text evidence="22">Belongs to the polygalacturonase-inhibiting protein family.</text>
</comment>
<evidence type="ECO:0000259" key="25">
    <source>
        <dbReference type="PROSITE" id="PS50011"/>
    </source>
</evidence>
<evidence type="ECO:0000256" key="18">
    <source>
        <dbReference type="ARBA" id="ARBA00023136"/>
    </source>
</evidence>
<keyword evidence="19" id="KW-1015">Disulfide bond</keyword>
<dbReference type="GO" id="GO:0005524">
    <property type="term" value="F:ATP binding"/>
    <property type="evidence" value="ECO:0007669"/>
    <property type="project" value="UniProtKB-UniRule"/>
</dbReference>
<dbReference type="Pfam" id="PF13855">
    <property type="entry name" value="LRR_8"/>
    <property type="match status" value="1"/>
</dbReference>
<keyword evidence="16" id="KW-0832">Ubl conjugation</keyword>
<dbReference type="PROSITE" id="PS51450">
    <property type="entry name" value="LRR"/>
    <property type="match status" value="1"/>
</dbReference>
<feature type="domain" description="Protein kinase" evidence="25">
    <location>
        <begin position="826"/>
        <end position="1116"/>
    </location>
</feature>
<evidence type="ECO:0000256" key="23">
    <source>
        <dbReference type="PROSITE-ProRule" id="PRU10141"/>
    </source>
</evidence>
<keyword evidence="14" id="KW-0418">Kinase</keyword>
<dbReference type="GO" id="GO:2000280">
    <property type="term" value="P:regulation of root development"/>
    <property type="evidence" value="ECO:0007669"/>
    <property type="project" value="UniProtKB-ARBA"/>
</dbReference>
<keyword evidence="13 23" id="KW-0547">Nucleotide-binding</keyword>
<evidence type="ECO:0000256" key="19">
    <source>
        <dbReference type="ARBA" id="ARBA00023157"/>
    </source>
</evidence>
<dbReference type="FunFam" id="1.10.510.10:FF:000276">
    <property type="entry name" value="LRR receptor-like serine/threonine-protein kinase RCH1"/>
    <property type="match status" value="1"/>
</dbReference>
<evidence type="ECO:0000256" key="11">
    <source>
        <dbReference type="ARBA" id="ARBA00022729"/>
    </source>
</evidence>
<dbReference type="InterPro" id="IPR032675">
    <property type="entry name" value="LRR_dom_sf"/>
</dbReference>
<evidence type="ECO:0000256" key="7">
    <source>
        <dbReference type="ARBA" id="ARBA00022553"/>
    </source>
</evidence>
<dbReference type="InterPro" id="IPR055414">
    <property type="entry name" value="LRR_R13L4/SHOC2-like"/>
</dbReference>
<dbReference type="GO" id="GO:0010082">
    <property type="term" value="P:regulation of root meristem growth"/>
    <property type="evidence" value="ECO:0007669"/>
    <property type="project" value="UniProtKB-ARBA"/>
</dbReference>
<dbReference type="InterPro" id="IPR013210">
    <property type="entry name" value="LRR_N_plant-typ"/>
</dbReference>
<dbReference type="InterPro" id="IPR001611">
    <property type="entry name" value="Leu-rich_rpt"/>
</dbReference>
<dbReference type="AlphaFoldDB" id="A0A834D4A8"/>
<keyword evidence="6" id="KW-0723">Serine/threonine-protein kinase</keyword>
<dbReference type="Pfam" id="PF23598">
    <property type="entry name" value="LRR_14"/>
    <property type="match status" value="1"/>
</dbReference>
<dbReference type="Pfam" id="PF00560">
    <property type="entry name" value="LRR_1"/>
    <property type="match status" value="3"/>
</dbReference>
<name>A0A834D4A8_JUGRE</name>
<keyword evidence="5" id="KW-0964">Secreted</keyword>
<comment type="subcellular location">
    <subcellularLocation>
        <location evidence="2">Cell membrane</location>
        <topology evidence="2">Single-pass type I membrane protein</topology>
    </subcellularLocation>
    <subcellularLocation>
        <location evidence="1">Secreted</location>
        <location evidence="1">Cell wall</location>
    </subcellularLocation>
</comment>
<dbReference type="SUPFAM" id="SSF56112">
    <property type="entry name" value="Protein kinase-like (PK-like)"/>
    <property type="match status" value="1"/>
</dbReference>
<dbReference type="Gene3D" id="1.10.510.10">
    <property type="entry name" value="Transferase(Phosphotransferase) domain 1"/>
    <property type="match status" value="1"/>
</dbReference>
<reference evidence="26" key="2">
    <citation type="submission" date="2020-03" db="EMBL/GenBank/DDBJ databases">
        <title>Walnut 2.0.</title>
        <authorList>
            <person name="Marrano A."/>
            <person name="Britton M."/>
            <person name="Zimin A.V."/>
            <person name="Zaini P.A."/>
            <person name="Workman R."/>
            <person name="Puiu D."/>
            <person name="Bianco L."/>
            <person name="Allen B.J."/>
            <person name="Troggio M."/>
            <person name="Leslie C.A."/>
            <person name="Timp W."/>
            <person name="Dendekar A."/>
            <person name="Salzberg S.L."/>
            <person name="Neale D.B."/>
        </authorList>
    </citation>
    <scope>NUCLEOTIDE SEQUENCE</scope>
    <source>
        <tissue evidence="26">Leaves</tissue>
    </source>
</reference>
<feature type="binding site" evidence="23">
    <location>
        <position position="855"/>
    </location>
    <ligand>
        <name>ATP</name>
        <dbReference type="ChEBI" id="CHEBI:30616"/>
    </ligand>
</feature>
<dbReference type="InterPro" id="IPR008271">
    <property type="entry name" value="Ser/Thr_kinase_AS"/>
</dbReference>
<dbReference type="GO" id="GO:0001653">
    <property type="term" value="F:peptide receptor activity"/>
    <property type="evidence" value="ECO:0007669"/>
    <property type="project" value="UniProtKB-ARBA"/>
</dbReference>
<evidence type="ECO:0000256" key="12">
    <source>
        <dbReference type="ARBA" id="ARBA00022737"/>
    </source>
</evidence>
<evidence type="ECO:0000256" key="24">
    <source>
        <dbReference type="SAM" id="Phobius"/>
    </source>
</evidence>
<dbReference type="PROSITE" id="PS00108">
    <property type="entry name" value="PROTEIN_KINASE_ST"/>
    <property type="match status" value="1"/>
</dbReference>
<comment type="similarity">
    <text evidence="3">Belongs to the protein kinase superfamily. Ser/Thr protein kinase family.</text>
</comment>
<evidence type="ECO:0000256" key="15">
    <source>
        <dbReference type="ARBA" id="ARBA00022840"/>
    </source>
</evidence>
<evidence type="ECO:0000313" key="26">
    <source>
        <dbReference type="EMBL" id="KAF5480969.1"/>
    </source>
</evidence>
<dbReference type="PANTHER" id="PTHR48010">
    <property type="entry name" value="OS05G0588300 PROTEIN"/>
    <property type="match status" value="1"/>
</dbReference>
<evidence type="ECO:0000256" key="21">
    <source>
        <dbReference type="ARBA" id="ARBA00023180"/>
    </source>
</evidence>
<dbReference type="InterPro" id="IPR001245">
    <property type="entry name" value="Ser-Thr/Tyr_kinase_cat_dom"/>
</dbReference>
<evidence type="ECO:0000256" key="10">
    <source>
        <dbReference type="ARBA" id="ARBA00022692"/>
    </source>
</evidence>
<evidence type="ECO:0000256" key="14">
    <source>
        <dbReference type="ARBA" id="ARBA00022777"/>
    </source>
</evidence>
<evidence type="ECO:0000256" key="13">
    <source>
        <dbReference type="ARBA" id="ARBA00022741"/>
    </source>
</evidence>
<keyword evidence="7" id="KW-0597">Phosphoprotein</keyword>
<dbReference type="Gene3D" id="3.80.10.10">
    <property type="entry name" value="Ribonuclease Inhibitor"/>
    <property type="match status" value="4"/>
</dbReference>
<dbReference type="PROSITE" id="PS00107">
    <property type="entry name" value="PROTEIN_KINASE_ATP"/>
    <property type="match status" value="1"/>
</dbReference>
<dbReference type="GO" id="GO:0010078">
    <property type="term" value="P:maintenance of root meristem identity"/>
    <property type="evidence" value="ECO:0007669"/>
    <property type="project" value="UniProtKB-ARBA"/>
</dbReference>
<dbReference type="PROSITE" id="PS50011">
    <property type="entry name" value="PROTEIN_KINASE_DOM"/>
    <property type="match status" value="1"/>
</dbReference>
<evidence type="ECO:0000256" key="5">
    <source>
        <dbReference type="ARBA" id="ARBA00022512"/>
    </source>
</evidence>
<evidence type="ECO:0000256" key="1">
    <source>
        <dbReference type="ARBA" id="ARBA00004191"/>
    </source>
</evidence>
<evidence type="ECO:0000256" key="2">
    <source>
        <dbReference type="ARBA" id="ARBA00004251"/>
    </source>
</evidence>
<gene>
    <name evidence="26" type="ORF">F2P56_001670</name>
</gene>
<dbReference type="FunFam" id="3.80.10.10:FF:000775">
    <property type="entry name" value="Predicted protein"/>
    <property type="match status" value="1"/>
</dbReference>
<dbReference type="SUPFAM" id="SSF52058">
    <property type="entry name" value="L domain-like"/>
    <property type="match status" value="2"/>
</dbReference>
<keyword evidence="12" id="KW-0677">Repeat</keyword>
<dbReference type="GO" id="GO:0042277">
    <property type="term" value="F:peptide binding"/>
    <property type="evidence" value="ECO:0007669"/>
    <property type="project" value="UniProtKB-ARBA"/>
</dbReference>
<evidence type="ECO:0000256" key="9">
    <source>
        <dbReference type="ARBA" id="ARBA00022679"/>
    </source>
</evidence>
<dbReference type="InterPro" id="IPR050994">
    <property type="entry name" value="At_inactive_RLKs"/>
</dbReference>
<keyword evidence="8" id="KW-0433">Leucine-rich repeat</keyword>
<accession>A0A834D4A8</accession>
<organism evidence="26 27">
    <name type="scientific">Juglans regia</name>
    <name type="common">English walnut</name>
    <dbReference type="NCBI Taxonomy" id="51240"/>
    <lineage>
        <taxon>Eukaryota</taxon>
        <taxon>Viridiplantae</taxon>
        <taxon>Streptophyta</taxon>
        <taxon>Embryophyta</taxon>
        <taxon>Tracheophyta</taxon>
        <taxon>Spermatophyta</taxon>
        <taxon>Magnoliopsida</taxon>
        <taxon>eudicotyledons</taxon>
        <taxon>Gunneridae</taxon>
        <taxon>Pentapetalae</taxon>
        <taxon>rosids</taxon>
        <taxon>fabids</taxon>
        <taxon>Fagales</taxon>
        <taxon>Juglandaceae</taxon>
        <taxon>Juglans</taxon>
    </lineage>
</organism>
<proteinExistence type="inferred from homology"/>
<evidence type="ECO:0000256" key="6">
    <source>
        <dbReference type="ARBA" id="ARBA00022527"/>
    </source>
</evidence>
<dbReference type="Proteomes" id="UP000619265">
    <property type="component" value="Unassembled WGS sequence"/>
</dbReference>
<evidence type="ECO:0000256" key="20">
    <source>
        <dbReference type="ARBA" id="ARBA00023170"/>
    </source>
</evidence>
<comment type="caution">
    <text evidence="26">The sequence shown here is derived from an EMBL/GenBank/DDBJ whole genome shotgun (WGS) entry which is preliminary data.</text>
</comment>
<feature type="transmembrane region" description="Helical" evidence="24">
    <location>
        <begin position="765"/>
        <end position="786"/>
    </location>
</feature>
<evidence type="ECO:0000256" key="3">
    <source>
        <dbReference type="ARBA" id="ARBA00008684"/>
    </source>
</evidence>
<keyword evidence="18 24" id="KW-0472">Membrane</keyword>
<dbReference type="GO" id="GO:0005886">
    <property type="term" value="C:plasma membrane"/>
    <property type="evidence" value="ECO:0007669"/>
    <property type="project" value="UniProtKB-SubCell"/>
</dbReference>
<evidence type="ECO:0000256" key="16">
    <source>
        <dbReference type="ARBA" id="ARBA00022843"/>
    </source>
</evidence>
<dbReference type="PANTHER" id="PTHR48010:SF96">
    <property type="entry name" value="OS05G0595800 PROTEIN"/>
    <property type="match status" value="1"/>
</dbReference>
<keyword evidence="21" id="KW-0325">Glycoprotein</keyword>
<dbReference type="EMBL" id="LIHL02000001">
    <property type="protein sequence ID" value="KAF5480969.1"/>
    <property type="molecule type" value="Genomic_DNA"/>
</dbReference>
<sequence>SEFEIRIKQKRERPNEKPRLVGVLRQLTMPMPRQHSAYNHHPMPRQSLITTLLHNHSYHLLLFVLVLLSSFPSSTGNSEVVTLHSWLHSSQLTPTSAFSSWNPSDPDPCNWSYITCSSGNFVTEISIQSIELALPFPSNLSSLHFLQKLIVSGANLTGTISPDVGYCTALTVIDVSSNSLVGSIPSSIGRLQNLQDLILNSNQLTGQIPAELGDCFRLKNLVVFDNYLSGKLPVELGKLSNLEVIRAGGNKDIAGNIPDELGDCQNLKVLGLADTKLSGSIPASLGKLSALQTLSVYTTMLSGEIPPDIGNCSELVNLFLYENDLSGSLPAELGKLRKLEKMLLWQNNFDGTIPEEIGNCKSLKTIDLSLNSFSGSIPLSFGNLSNLQELMLSNNNISGSVPSMLSNASSLLQLQLDSNQISGPIPAELGMLTELTVFLAWQNKLEGSIPPELAGCRSLEALDLSHNALTGSLPPGLFHLQNLTKLLLISNDISGSIPPEIGNCRSLIRLRLANNRISGEIPKEIGFLNNLSFLDLSENRIAGSVPDEIGNCAELQMLNLSNNTLGGTLPSPLSALTNLQVLDVSANQFVGQIHGSFGKLTSLSRLVLSRNSLSGSIPSSLGHCSSLQLLDLSSNALSGTIPGEIFEIEALDIALNLSFNALSSVIPPQISALNKLSVLDLSHNKLEGDLMALSGLVNLVSLNISYNNFTGYLPDSKLFRQLSAKELAGNQGLCSQGHDACFLSNSTTMGMPNNSGFKRSQRVRLAIGLLISLTVALAIFGAVAVFRARKMIRDDNDSEMGGDSLRWQFTPFQKLNFSVEQVLKCLVESNVIGKGCSGIVYRAEMENGELIAVKKLWPTTMAAGYNSQNERLGINKGIRDSFSAEVNTLGSIRHKNIVRFLGCCWNQNTRLLMYDYVANGSLGSILHERSGNCLEWNLRYQIVLGAAQGLAYLHHDCVPPIVHRDIKANNILIGLEFETYIADFGLAKLVDDGDFARSSNTVAGSYGYIAPEYGYMMKITEKSDVYSYGVVVLEVLTGKQPIDPTIPDGLHIVDWVRQKRSSGGVEVLDPSLSTARPESEIEEMLQTLGVALLCVNPSPEDRPSMKDVAAMLNEIRQEREDQCLKIDMLNLQRSFANDGKETCNHSGGKSEGMEHSYLQSNNTSFSASSLLYSSSSNAKKTFK</sequence>
<evidence type="ECO:0000256" key="4">
    <source>
        <dbReference type="ARBA" id="ARBA00022475"/>
    </source>
</evidence>
<dbReference type="SMART" id="SM00220">
    <property type="entry name" value="S_TKc"/>
    <property type="match status" value="1"/>
</dbReference>
<reference evidence="26" key="1">
    <citation type="submission" date="2015-10" db="EMBL/GenBank/DDBJ databases">
        <authorList>
            <person name="Martinez-Garcia P.J."/>
            <person name="Crepeau M.W."/>
            <person name="Puiu D."/>
            <person name="Gonzalez-Ibeas D."/>
            <person name="Whalen J."/>
            <person name="Stevens K."/>
            <person name="Paul R."/>
            <person name="Butterfield T."/>
            <person name="Britton M."/>
            <person name="Reagan R."/>
            <person name="Chakraborty S."/>
            <person name="Walawage S.L."/>
            <person name="Vasquez-Gross H.A."/>
            <person name="Cardeno C."/>
            <person name="Famula R."/>
            <person name="Pratt K."/>
            <person name="Kuruganti S."/>
            <person name="Aradhya M.K."/>
            <person name="Leslie C.A."/>
            <person name="Dandekar A.M."/>
            <person name="Salzberg S.L."/>
            <person name="Wegrzyn J.L."/>
            <person name="Langley C.H."/>
            <person name="Neale D.B."/>
        </authorList>
    </citation>
    <scope>NUCLEOTIDE SEQUENCE</scope>
    <source>
        <tissue evidence="26">Leaves</tissue>
    </source>
</reference>
<dbReference type="FunFam" id="3.80.10.10:FF:000333">
    <property type="entry name" value="LRR receptor-like serine/threonine-protein kinase RCH1"/>
    <property type="match status" value="1"/>
</dbReference>
<dbReference type="Gene3D" id="3.30.200.20">
    <property type="entry name" value="Phosphorylase Kinase, domain 1"/>
    <property type="match status" value="1"/>
</dbReference>
<keyword evidence="10 24" id="KW-0812">Transmembrane</keyword>
<keyword evidence="17 24" id="KW-1133">Transmembrane helix</keyword>
<dbReference type="FunFam" id="3.80.10.10:FF:000400">
    <property type="entry name" value="Nuclear pore complex protein NUP107"/>
    <property type="match status" value="1"/>
</dbReference>
<dbReference type="Pfam" id="PF08263">
    <property type="entry name" value="LRRNT_2"/>
    <property type="match status" value="1"/>
</dbReference>
<evidence type="ECO:0000256" key="8">
    <source>
        <dbReference type="ARBA" id="ARBA00022614"/>
    </source>
</evidence>
<dbReference type="SMART" id="SM00369">
    <property type="entry name" value="LRR_TYP"/>
    <property type="match status" value="9"/>
</dbReference>
<evidence type="ECO:0000313" key="27">
    <source>
        <dbReference type="Proteomes" id="UP000619265"/>
    </source>
</evidence>
<evidence type="ECO:0000256" key="17">
    <source>
        <dbReference type="ARBA" id="ARBA00022989"/>
    </source>
</evidence>
<dbReference type="GO" id="GO:0004674">
    <property type="term" value="F:protein serine/threonine kinase activity"/>
    <property type="evidence" value="ECO:0007669"/>
    <property type="project" value="UniProtKB-KW"/>
</dbReference>
<dbReference type="InterPro" id="IPR017441">
    <property type="entry name" value="Protein_kinase_ATP_BS"/>
</dbReference>
<keyword evidence="11" id="KW-0732">Signal</keyword>
<keyword evidence="5" id="KW-0134">Cell wall</keyword>
<keyword evidence="9" id="KW-0808">Transferase</keyword>
<dbReference type="Gramene" id="Jr01_18020_p1">
    <property type="protein sequence ID" value="cds.Jr01_18020_p1"/>
    <property type="gene ID" value="Jr01_18020"/>
</dbReference>
<dbReference type="InterPro" id="IPR000719">
    <property type="entry name" value="Prot_kinase_dom"/>
</dbReference>
<evidence type="ECO:0000256" key="22">
    <source>
        <dbReference type="ARBA" id="ARBA00038043"/>
    </source>
</evidence>
<dbReference type="FunFam" id="3.80.10.10:FF:002654">
    <property type="entry name" value="LRR receptor-like serine/threonine-protein kinase RCH1"/>
    <property type="match status" value="1"/>
</dbReference>
<dbReference type="InterPro" id="IPR003591">
    <property type="entry name" value="Leu-rich_rpt_typical-subtyp"/>
</dbReference>
<keyword evidence="20" id="KW-0675">Receptor</keyword>
<dbReference type="Pfam" id="PF07714">
    <property type="entry name" value="PK_Tyr_Ser-Thr"/>
    <property type="match status" value="1"/>
</dbReference>
<dbReference type="PRINTS" id="PR00019">
    <property type="entry name" value="LEURICHRPT"/>
</dbReference>
<dbReference type="SUPFAM" id="SSF52047">
    <property type="entry name" value="RNI-like"/>
    <property type="match status" value="1"/>
</dbReference>
<feature type="non-terminal residue" evidence="26">
    <location>
        <position position="1"/>
    </location>
</feature>